<dbReference type="AlphaFoldDB" id="A0A1I0D5A7"/>
<proteinExistence type="predicted"/>
<feature type="domain" description="GerMN" evidence="1">
    <location>
        <begin position="70"/>
        <end position="155"/>
    </location>
</feature>
<dbReference type="RefSeq" id="WP_074649026.1">
    <property type="nucleotide sequence ID" value="NZ_FOIL01000010.1"/>
</dbReference>
<accession>A0A1I0D5A7</accession>
<gene>
    <name evidence="2" type="ORF">SAMN04487771_101033</name>
</gene>
<evidence type="ECO:0000259" key="1">
    <source>
        <dbReference type="SMART" id="SM00909"/>
    </source>
</evidence>
<dbReference type="SMART" id="SM00909">
    <property type="entry name" value="Germane"/>
    <property type="match status" value="2"/>
</dbReference>
<dbReference type="OrthoDB" id="9809406at2"/>
<organism evidence="2 3">
    <name type="scientific">[Clostridium] aminophilum</name>
    <dbReference type="NCBI Taxonomy" id="1526"/>
    <lineage>
        <taxon>Bacteria</taxon>
        <taxon>Bacillati</taxon>
        <taxon>Bacillota</taxon>
        <taxon>Clostridia</taxon>
        <taxon>Lachnospirales</taxon>
        <taxon>Lachnospiraceae</taxon>
    </lineage>
</organism>
<protein>
    <submittedName>
        <fullName evidence="2">Germination protein M</fullName>
    </submittedName>
</protein>
<feature type="domain" description="GerMN" evidence="1">
    <location>
        <begin position="210"/>
        <end position="295"/>
    </location>
</feature>
<dbReference type="EMBL" id="FOIL01000010">
    <property type="protein sequence ID" value="SET27009.1"/>
    <property type="molecule type" value="Genomic_DNA"/>
</dbReference>
<evidence type="ECO:0000313" key="3">
    <source>
        <dbReference type="Proteomes" id="UP000199820"/>
    </source>
</evidence>
<dbReference type="InterPro" id="IPR019606">
    <property type="entry name" value="GerMN"/>
</dbReference>
<keyword evidence="3" id="KW-1185">Reference proteome</keyword>
<evidence type="ECO:0000313" key="2">
    <source>
        <dbReference type="EMBL" id="SET27009.1"/>
    </source>
</evidence>
<dbReference type="Pfam" id="PF10646">
    <property type="entry name" value="Germane"/>
    <property type="match status" value="2"/>
</dbReference>
<reference evidence="2 3" key="1">
    <citation type="submission" date="2016-10" db="EMBL/GenBank/DDBJ databases">
        <authorList>
            <person name="de Groot N.N."/>
        </authorList>
    </citation>
    <scope>NUCLEOTIDE SEQUENCE [LARGE SCALE GENOMIC DNA]</scope>
    <source>
        <strain evidence="2 3">KH1P1</strain>
    </source>
</reference>
<dbReference type="STRING" id="1526.SAMN02910262_01729"/>
<dbReference type="PROSITE" id="PS51257">
    <property type="entry name" value="PROKAR_LIPOPROTEIN"/>
    <property type="match status" value="1"/>
</dbReference>
<sequence length="312" mass="34185">MNRQRGKPVWRMFFALTLAILMILLSGCTSGRKEEEPGAGDYYVWYLESSGAELTRKRFHTDADTTEKVAADLLEQMFAVQEDGGMQPVFQDGVSVSSASMEKGVLSVDFNKRYNSMDPSREVLCRVALAKTLTAVEGIDYVLVSCDGQPLQDRSGNAVGAFSASDFVDSITNVNSYERVTLKLYFANSDGTQLVQEERDAVHNTGTSQARLVVDQLLAGSENGNGDVLPRDLKVLNVTVTNGTCYVNLDSAFLNSTLNAADYIPVYALVNSLTELKTVTKVQIMVGGSADVTYHSISFAEPFTRNDEYVQK</sequence>
<name>A0A1I0D5A7_9FIRM</name>
<dbReference type="Proteomes" id="UP000199820">
    <property type="component" value="Unassembled WGS sequence"/>
</dbReference>
<dbReference type="eggNOG" id="COG5401">
    <property type="taxonomic scope" value="Bacteria"/>
</dbReference>